<dbReference type="AlphaFoldDB" id="B2JD33"/>
<dbReference type="eggNOG" id="ENOG5033J2N">
    <property type="taxonomic scope" value="Bacteria"/>
</dbReference>
<evidence type="ECO:0000256" key="1">
    <source>
        <dbReference type="SAM" id="MobiDB-lite"/>
    </source>
</evidence>
<reference evidence="3" key="1">
    <citation type="journal article" date="2014" name="Stand. Genomic Sci.">
        <title>Complete genome sequence of Burkholderia phymatum STM815(T), a broad host range and efficient nitrogen-fixing symbiont of Mimosa species.</title>
        <authorList>
            <person name="Moulin L."/>
            <person name="Klonowska A."/>
            <person name="Caroline B."/>
            <person name="Booth K."/>
            <person name="Vriezen J.A."/>
            <person name="Melkonian R."/>
            <person name="James E.K."/>
            <person name="Young J.P."/>
            <person name="Bena G."/>
            <person name="Hauser L."/>
            <person name="Land M."/>
            <person name="Kyrpides N."/>
            <person name="Bruce D."/>
            <person name="Chain P."/>
            <person name="Copeland A."/>
            <person name="Pitluck S."/>
            <person name="Woyke T."/>
            <person name="Lizotte-Waniewski M."/>
            <person name="Bristow J."/>
            <person name="Riley M."/>
        </authorList>
    </citation>
    <scope>NUCLEOTIDE SEQUENCE [LARGE SCALE GENOMIC DNA]</scope>
    <source>
        <strain evidence="3">DSM 17167 / CIP 108236 / LMG 21445 / STM815</strain>
    </source>
</reference>
<proteinExistence type="predicted"/>
<feature type="region of interest" description="Disordered" evidence="1">
    <location>
        <begin position="78"/>
        <end position="102"/>
    </location>
</feature>
<name>B2JD33_PARP8</name>
<dbReference type="HOGENOM" id="CLU_179113_0_0_4"/>
<dbReference type="Proteomes" id="UP000001192">
    <property type="component" value="Chromosome 1"/>
</dbReference>
<evidence type="ECO:0000313" key="3">
    <source>
        <dbReference type="Proteomes" id="UP000001192"/>
    </source>
</evidence>
<dbReference type="STRING" id="391038.Bphy_1910"/>
<gene>
    <name evidence="2" type="ordered locus">Bphy_1910</name>
</gene>
<protein>
    <submittedName>
        <fullName evidence="2">Uncharacterized protein</fullName>
    </submittedName>
</protein>
<sequence length="102" mass="11164">MVFNERTMSKHSDIAADRQLIDELGGPAKVAELLGYDKTAGGVQRVQNWKKRGIPADVKIAHPELFLTKLMETKRMAASDDVQPPVGGLKKHSKLARASAVQ</sequence>
<accession>B2JD33</accession>
<dbReference type="EMBL" id="CP001043">
    <property type="protein sequence ID" value="ACC71089.1"/>
    <property type="molecule type" value="Genomic_DNA"/>
</dbReference>
<organism evidence="2 3">
    <name type="scientific">Paraburkholderia phymatum (strain DSM 17167 / CIP 108236 / LMG 21445 / STM815)</name>
    <name type="common">Burkholderia phymatum</name>
    <dbReference type="NCBI Taxonomy" id="391038"/>
    <lineage>
        <taxon>Bacteria</taxon>
        <taxon>Pseudomonadati</taxon>
        <taxon>Pseudomonadota</taxon>
        <taxon>Betaproteobacteria</taxon>
        <taxon>Burkholderiales</taxon>
        <taxon>Burkholderiaceae</taxon>
        <taxon>Paraburkholderia</taxon>
    </lineage>
</organism>
<evidence type="ECO:0000313" key="2">
    <source>
        <dbReference type="EMBL" id="ACC71089.1"/>
    </source>
</evidence>
<dbReference type="KEGG" id="bph:Bphy_1910"/>
<keyword evidence="3" id="KW-1185">Reference proteome</keyword>